<comment type="caution">
    <text evidence="2">The sequence shown here is derived from an EMBL/GenBank/DDBJ whole genome shotgun (WGS) entry which is preliminary data.</text>
</comment>
<gene>
    <name evidence="2" type="ORF">OIK44_20555</name>
</gene>
<keyword evidence="1" id="KW-0812">Transmembrane</keyword>
<feature type="transmembrane region" description="Helical" evidence="1">
    <location>
        <begin position="12"/>
        <end position="33"/>
    </location>
</feature>
<organism evidence="2 3">
    <name type="scientific">Janthinobacterium fluminis</name>
    <dbReference type="NCBI Taxonomy" id="2987524"/>
    <lineage>
        <taxon>Bacteria</taxon>
        <taxon>Pseudomonadati</taxon>
        <taxon>Pseudomonadota</taxon>
        <taxon>Betaproteobacteria</taxon>
        <taxon>Burkholderiales</taxon>
        <taxon>Oxalobacteraceae</taxon>
        <taxon>Janthinobacterium</taxon>
    </lineage>
</organism>
<dbReference type="EMBL" id="JAQQXR010000009">
    <property type="protein sequence ID" value="MDC8759984.1"/>
    <property type="molecule type" value="Genomic_DNA"/>
</dbReference>
<evidence type="ECO:0000256" key="1">
    <source>
        <dbReference type="SAM" id="Phobius"/>
    </source>
</evidence>
<reference evidence="2 3" key="1">
    <citation type="submission" date="2022-10" db="EMBL/GenBank/DDBJ databases">
        <title>Janthinobacterium sp. hw3 Genome sequencing.</title>
        <authorList>
            <person name="Park S."/>
        </authorList>
    </citation>
    <scope>NUCLEOTIDE SEQUENCE [LARGE SCALE GENOMIC DNA]</scope>
    <source>
        <strain evidence="3">hw3</strain>
    </source>
</reference>
<keyword evidence="1" id="KW-0472">Membrane</keyword>
<protein>
    <submittedName>
        <fullName evidence="2">PilW family protein</fullName>
    </submittedName>
</protein>
<evidence type="ECO:0000313" key="3">
    <source>
        <dbReference type="Proteomes" id="UP001221208"/>
    </source>
</evidence>
<dbReference type="RefSeq" id="WP_273673499.1">
    <property type="nucleotide sequence ID" value="NZ_JAQQXR010000009.1"/>
</dbReference>
<accession>A0ABT5K4Q9</accession>
<evidence type="ECO:0000313" key="2">
    <source>
        <dbReference type="EMBL" id="MDC8759984.1"/>
    </source>
</evidence>
<dbReference type="Pfam" id="PF16074">
    <property type="entry name" value="PilW"/>
    <property type="match status" value="1"/>
</dbReference>
<proteinExistence type="predicted"/>
<keyword evidence="1" id="KW-1133">Transmembrane helix</keyword>
<dbReference type="InterPro" id="IPR032092">
    <property type="entry name" value="PilW"/>
</dbReference>
<sequence>MTRAPIPHRRGGGFSVVELMVSVVIGLLALMFATRLVVSSEQNKQAALGGSDSMQNGMLALFSISSDAGQAGWGLNDPLVAGCDTVFNDVQGYALAPAARGAAVVRPLAAAVIESNGAAPDRLTLYSGSSMSGTGVLRVTRDYAGEADIVVERVPYGFALGDVILAAPLTAGAARCALAQVALDPRLQAGPPAAQALNIATGTAFRFNAAGGLGVNYTNGQAALFNLGPAATLSFHTWSIRSGFLQLRAADLAGAASTASTVVDNVVSLKAQYGFDTRVGAAFTPTSGLQVGRWSATMIDADADGVVGGAGDYQHVAALRLAVVARSKNPDKANASGVCTSSTVAPTVFASAEPAGVTPAPILLNVAVSGDAVDWRCYRYRVFETIVPIRNAGWRPI</sequence>
<name>A0ABT5K4Q9_9BURK</name>
<dbReference type="Proteomes" id="UP001221208">
    <property type="component" value="Unassembled WGS sequence"/>
</dbReference>
<keyword evidence="3" id="KW-1185">Reference proteome</keyword>